<evidence type="ECO:0000313" key="2">
    <source>
        <dbReference type="EMBL" id="OJF12478.1"/>
    </source>
</evidence>
<feature type="compositionally biased region" description="Polar residues" evidence="1">
    <location>
        <begin position="222"/>
        <end position="235"/>
    </location>
</feature>
<dbReference type="RefSeq" id="WP_143162793.1">
    <property type="nucleotide sequence ID" value="NZ_MEIA01000218.1"/>
</dbReference>
<dbReference type="AlphaFoldDB" id="A0A1K0GJL2"/>
<gene>
    <name evidence="2" type="ORF">BG844_20430</name>
</gene>
<dbReference type="EMBL" id="MEIA01000218">
    <property type="protein sequence ID" value="OJF12478.1"/>
    <property type="molecule type" value="Genomic_DNA"/>
</dbReference>
<feature type="region of interest" description="Disordered" evidence="1">
    <location>
        <begin position="188"/>
        <end position="235"/>
    </location>
</feature>
<keyword evidence="3" id="KW-1185">Reference proteome</keyword>
<evidence type="ECO:0000256" key="1">
    <source>
        <dbReference type="SAM" id="MobiDB-lite"/>
    </source>
</evidence>
<proteinExistence type="predicted"/>
<accession>A0A1K0GJL2</accession>
<dbReference type="Proteomes" id="UP000182486">
    <property type="component" value="Unassembled WGS sequence"/>
</dbReference>
<protein>
    <submittedName>
        <fullName evidence="2">Uncharacterized protein</fullName>
    </submittedName>
</protein>
<name>A0A1K0GJL2_9ACTN</name>
<feature type="compositionally biased region" description="Basic and acidic residues" evidence="1">
    <location>
        <begin position="191"/>
        <end position="211"/>
    </location>
</feature>
<organism evidence="2 3">
    <name type="scientific">Couchioplanes caeruleus subsp. caeruleus</name>
    <dbReference type="NCBI Taxonomy" id="56427"/>
    <lineage>
        <taxon>Bacteria</taxon>
        <taxon>Bacillati</taxon>
        <taxon>Actinomycetota</taxon>
        <taxon>Actinomycetes</taxon>
        <taxon>Micromonosporales</taxon>
        <taxon>Micromonosporaceae</taxon>
        <taxon>Couchioplanes</taxon>
    </lineage>
</organism>
<sequence>MTAAYAQTSTALNGARVLAAETGASQAGYDEKLAVAIKFGRGDDSALVELADRDFVIAIWNHVKNKPDHLEVRTAAEQAFSSAPQEADQACYEFIVTGVFAAFDRDTAREKREADAKRHSDLARTTAAAAIDIVADAELLNGTDATFIRLIWERVTDDPKWPKVKAAASAARGGTPEQQQQFIATGLAAAAKEDTDDRIAADTKKTEEEKAAAPGPRPPGNSPRTASACRSPSSC</sequence>
<reference evidence="2 3" key="1">
    <citation type="submission" date="2016-09" db="EMBL/GenBank/DDBJ databases">
        <title>Couchioplanes caeruleus draft genome sequence.</title>
        <authorList>
            <person name="Sheehan J."/>
            <person name="Caffrey P."/>
        </authorList>
    </citation>
    <scope>NUCLEOTIDE SEQUENCE [LARGE SCALE GENOMIC DNA]</scope>
    <source>
        <strain evidence="2 3">DSM 43634</strain>
    </source>
</reference>
<evidence type="ECO:0000313" key="3">
    <source>
        <dbReference type="Proteomes" id="UP000182486"/>
    </source>
</evidence>
<comment type="caution">
    <text evidence="2">The sequence shown here is derived from an EMBL/GenBank/DDBJ whole genome shotgun (WGS) entry which is preliminary data.</text>
</comment>